<dbReference type="InterPro" id="IPR050638">
    <property type="entry name" value="AA-Vitamin_Transporters"/>
</dbReference>
<feature type="domain" description="EamA" evidence="7">
    <location>
        <begin position="4"/>
        <end position="135"/>
    </location>
</feature>
<dbReference type="Proteomes" id="UP000271227">
    <property type="component" value="Unassembled WGS sequence"/>
</dbReference>
<evidence type="ECO:0000256" key="6">
    <source>
        <dbReference type="SAM" id="Phobius"/>
    </source>
</evidence>
<dbReference type="InterPro" id="IPR037185">
    <property type="entry name" value="EmrE-like"/>
</dbReference>
<feature type="transmembrane region" description="Helical" evidence="6">
    <location>
        <begin position="29"/>
        <end position="51"/>
    </location>
</feature>
<evidence type="ECO:0000256" key="2">
    <source>
        <dbReference type="ARBA" id="ARBA00007362"/>
    </source>
</evidence>
<feature type="transmembrane region" description="Helical" evidence="6">
    <location>
        <begin position="211"/>
        <end position="232"/>
    </location>
</feature>
<dbReference type="PANTHER" id="PTHR32322:SF2">
    <property type="entry name" value="EAMA DOMAIN-CONTAINING PROTEIN"/>
    <property type="match status" value="1"/>
</dbReference>
<evidence type="ECO:0000256" key="5">
    <source>
        <dbReference type="ARBA" id="ARBA00023136"/>
    </source>
</evidence>
<feature type="transmembrane region" description="Helical" evidence="6">
    <location>
        <begin position="118"/>
        <end position="136"/>
    </location>
</feature>
<keyword evidence="4 6" id="KW-1133">Transmembrane helix</keyword>
<feature type="transmembrane region" description="Helical" evidence="6">
    <location>
        <begin position="182"/>
        <end position="205"/>
    </location>
</feature>
<evidence type="ECO:0000313" key="8">
    <source>
        <dbReference type="EMBL" id="RMB12170.1"/>
    </source>
</evidence>
<feature type="transmembrane region" description="Helical" evidence="6">
    <location>
        <begin position="63"/>
        <end position="81"/>
    </location>
</feature>
<dbReference type="GO" id="GO:0016020">
    <property type="term" value="C:membrane"/>
    <property type="evidence" value="ECO:0007669"/>
    <property type="project" value="UniProtKB-SubCell"/>
</dbReference>
<reference evidence="8 9" key="1">
    <citation type="submission" date="2018-10" db="EMBL/GenBank/DDBJ databases">
        <title>Genomic Encyclopedia of Archaeal and Bacterial Type Strains, Phase II (KMG-II): from individual species to whole genera.</title>
        <authorList>
            <person name="Goeker M."/>
        </authorList>
    </citation>
    <scope>NUCLEOTIDE SEQUENCE [LARGE SCALE GENOMIC DNA]</scope>
    <source>
        <strain evidence="8 9">DSM 25217</strain>
    </source>
</reference>
<dbReference type="EMBL" id="REFR01000009">
    <property type="protein sequence ID" value="RMB12170.1"/>
    <property type="molecule type" value="Genomic_DNA"/>
</dbReference>
<sequence>MGPALAFIMCVLIWGSTWIVIDSQVGIVPVAWSVAYRFAFSALVLVAMCRIRGISLRLRRGDHVTVILLGIFLFSTNYVLIYFGSAYMTSGLVAVAFSLLSFLNIVNARLFLKTPIQPAVMVAALLGVFGLVLVFWPEIANLGNRNDTLIGVGLCVVSTLSASFGNTVIASEPAQRLPLLSLNAWGMAYGALANSLFAAVTAGTPVMDTRWTYWLGLTYLAIFGTIFAFLIYMWLVKRIGLARAAYIAVLMPLVALTLSTLFEGYVWTLPAAVGMALVVTGNVIMIRARRNDA</sequence>
<comment type="subcellular location">
    <subcellularLocation>
        <location evidence="1">Membrane</location>
        <topology evidence="1">Multi-pass membrane protein</topology>
    </subcellularLocation>
</comment>
<evidence type="ECO:0000256" key="4">
    <source>
        <dbReference type="ARBA" id="ARBA00022989"/>
    </source>
</evidence>
<feature type="transmembrane region" description="Helical" evidence="6">
    <location>
        <begin position="244"/>
        <end position="262"/>
    </location>
</feature>
<dbReference type="Pfam" id="PF00892">
    <property type="entry name" value="EamA"/>
    <property type="match status" value="2"/>
</dbReference>
<comment type="similarity">
    <text evidence="2">Belongs to the EamA transporter family.</text>
</comment>
<feature type="transmembrane region" description="Helical" evidence="6">
    <location>
        <begin position="87"/>
        <end position="106"/>
    </location>
</feature>
<evidence type="ECO:0000259" key="7">
    <source>
        <dbReference type="Pfam" id="PF00892"/>
    </source>
</evidence>
<keyword evidence="3 6" id="KW-0812">Transmembrane</keyword>
<dbReference type="AlphaFoldDB" id="A0A3M0CUJ8"/>
<evidence type="ECO:0000313" key="9">
    <source>
        <dbReference type="Proteomes" id="UP000271227"/>
    </source>
</evidence>
<dbReference type="InterPro" id="IPR000620">
    <property type="entry name" value="EamA_dom"/>
</dbReference>
<dbReference type="RefSeq" id="WP_170163588.1">
    <property type="nucleotide sequence ID" value="NZ_REFR01000009.1"/>
</dbReference>
<dbReference type="PANTHER" id="PTHR32322">
    <property type="entry name" value="INNER MEMBRANE TRANSPORTER"/>
    <property type="match status" value="1"/>
</dbReference>
<dbReference type="InParanoid" id="A0A3M0CUJ8"/>
<feature type="transmembrane region" description="Helical" evidence="6">
    <location>
        <begin position="268"/>
        <end position="286"/>
    </location>
</feature>
<dbReference type="FunCoup" id="A0A3M0CUJ8">
    <property type="interactions" value="117"/>
</dbReference>
<comment type="caution">
    <text evidence="8">The sequence shown here is derived from an EMBL/GenBank/DDBJ whole genome shotgun (WGS) entry which is preliminary data.</text>
</comment>
<organism evidence="8 9">
    <name type="scientific">Eilatimonas milleporae</name>
    <dbReference type="NCBI Taxonomy" id="911205"/>
    <lineage>
        <taxon>Bacteria</taxon>
        <taxon>Pseudomonadati</taxon>
        <taxon>Pseudomonadota</taxon>
        <taxon>Alphaproteobacteria</taxon>
        <taxon>Kordiimonadales</taxon>
        <taxon>Kordiimonadaceae</taxon>
        <taxon>Eilatimonas</taxon>
    </lineage>
</organism>
<feature type="domain" description="EamA" evidence="7">
    <location>
        <begin position="150"/>
        <end position="286"/>
    </location>
</feature>
<accession>A0A3M0CUJ8</accession>
<dbReference type="SUPFAM" id="SSF103481">
    <property type="entry name" value="Multidrug resistance efflux transporter EmrE"/>
    <property type="match status" value="2"/>
</dbReference>
<evidence type="ECO:0000256" key="1">
    <source>
        <dbReference type="ARBA" id="ARBA00004141"/>
    </source>
</evidence>
<protein>
    <submittedName>
        <fullName evidence="8">EamA-like transporter family protein</fullName>
    </submittedName>
</protein>
<evidence type="ECO:0000256" key="3">
    <source>
        <dbReference type="ARBA" id="ARBA00022692"/>
    </source>
</evidence>
<keyword evidence="9" id="KW-1185">Reference proteome</keyword>
<gene>
    <name evidence="8" type="ORF">BXY39_0662</name>
</gene>
<name>A0A3M0CUJ8_9PROT</name>
<keyword evidence="5 6" id="KW-0472">Membrane</keyword>
<proteinExistence type="inferred from homology"/>
<feature type="transmembrane region" description="Helical" evidence="6">
    <location>
        <begin position="148"/>
        <end position="170"/>
    </location>
</feature>